<feature type="transmembrane region" description="Helical" evidence="1">
    <location>
        <begin position="73"/>
        <end position="98"/>
    </location>
</feature>
<feature type="transmembrane region" description="Helical" evidence="1">
    <location>
        <begin position="45"/>
        <end position="66"/>
    </location>
</feature>
<gene>
    <name evidence="2" type="ORF">Rhe02_77350</name>
</gene>
<comment type="caution">
    <text evidence="2">The sequence shown here is derived from an EMBL/GenBank/DDBJ whole genome shotgun (WGS) entry which is preliminary data.</text>
</comment>
<keyword evidence="1" id="KW-0472">Membrane</keyword>
<evidence type="ECO:0000313" key="2">
    <source>
        <dbReference type="EMBL" id="GIH09668.1"/>
    </source>
</evidence>
<evidence type="ECO:0000313" key="3">
    <source>
        <dbReference type="Proteomes" id="UP000612899"/>
    </source>
</evidence>
<proteinExistence type="predicted"/>
<feature type="transmembrane region" description="Helical" evidence="1">
    <location>
        <begin position="110"/>
        <end position="133"/>
    </location>
</feature>
<dbReference type="AlphaFoldDB" id="A0A8J3QHV1"/>
<evidence type="ECO:0000256" key="1">
    <source>
        <dbReference type="SAM" id="Phobius"/>
    </source>
</evidence>
<reference evidence="2" key="1">
    <citation type="submission" date="2021-01" db="EMBL/GenBank/DDBJ databases">
        <title>Whole genome shotgun sequence of Rhizocola hellebori NBRC 109834.</title>
        <authorList>
            <person name="Komaki H."/>
            <person name="Tamura T."/>
        </authorList>
    </citation>
    <scope>NUCLEOTIDE SEQUENCE</scope>
    <source>
        <strain evidence="2">NBRC 109834</strain>
    </source>
</reference>
<organism evidence="2 3">
    <name type="scientific">Rhizocola hellebori</name>
    <dbReference type="NCBI Taxonomy" id="1392758"/>
    <lineage>
        <taxon>Bacteria</taxon>
        <taxon>Bacillati</taxon>
        <taxon>Actinomycetota</taxon>
        <taxon>Actinomycetes</taxon>
        <taxon>Micromonosporales</taxon>
        <taxon>Micromonosporaceae</taxon>
        <taxon>Rhizocola</taxon>
    </lineage>
</organism>
<feature type="transmembrane region" description="Helical" evidence="1">
    <location>
        <begin position="5"/>
        <end position="25"/>
    </location>
</feature>
<dbReference type="Proteomes" id="UP000612899">
    <property type="component" value="Unassembled WGS sequence"/>
</dbReference>
<keyword evidence="1" id="KW-0812">Transmembrane</keyword>
<dbReference type="EMBL" id="BONY01000073">
    <property type="protein sequence ID" value="GIH09668.1"/>
    <property type="molecule type" value="Genomic_DNA"/>
</dbReference>
<name>A0A8J3QHV1_9ACTN</name>
<keyword evidence="3" id="KW-1185">Reference proteome</keyword>
<protein>
    <submittedName>
        <fullName evidence="2">Uncharacterized protein</fullName>
    </submittedName>
</protein>
<keyword evidence="1" id="KW-1133">Transmembrane helix</keyword>
<sequence length="163" mass="17035">MGAGVVGGVAGGLLLGILLTALGFFDDRKYVELYGQLVGDATLSTAWVMLLVVAGAVGAIFGSFVGRFITGQIIPAVGVGLVFGMACWVVLAMLVLPIRGDGGLLSIKDSGGIFALGIYTLFGVATAVVYALAGPRRKYYGRRYTTGLVMAMPRARRRRKGDD</sequence>
<accession>A0A8J3QHV1</accession>